<dbReference type="GeneTree" id="ENSGT00940000153312"/>
<feature type="compositionally biased region" description="Basic and acidic residues" evidence="1">
    <location>
        <begin position="169"/>
        <end position="180"/>
    </location>
</feature>
<dbReference type="GO" id="GO:0042105">
    <property type="term" value="C:alpha-beta T cell receptor complex"/>
    <property type="evidence" value="ECO:0007669"/>
    <property type="project" value="TreeGrafter"/>
</dbReference>
<keyword evidence="2" id="KW-0812">Transmembrane</keyword>
<dbReference type="PANTHER" id="PTHR10570">
    <property type="entry name" value="T-CELL SURFACE GLYCOPROTEIN CD3 GAMMA CHAIN / DELTA CHAIN"/>
    <property type="match status" value="1"/>
</dbReference>
<reference evidence="4" key="1">
    <citation type="submission" date="2025-08" db="UniProtKB">
        <authorList>
            <consortium name="Ensembl"/>
        </authorList>
    </citation>
    <scope>IDENTIFICATION</scope>
</reference>
<evidence type="ECO:0000256" key="1">
    <source>
        <dbReference type="SAM" id="MobiDB-lite"/>
    </source>
</evidence>
<dbReference type="Proteomes" id="UP000694383">
    <property type="component" value="Unplaced"/>
</dbReference>
<protein>
    <submittedName>
        <fullName evidence="4">CD3d molecule</fullName>
    </submittedName>
</protein>
<feature type="signal peptide" evidence="3">
    <location>
        <begin position="1"/>
        <end position="36"/>
    </location>
</feature>
<dbReference type="AlphaFoldDB" id="A0A8C8DGY4"/>
<dbReference type="GO" id="GO:0009897">
    <property type="term" value="C:external side of plasma membrane"/>
    <property type="evidence" value="ECO:0007669"/>
    <property type="project" value="TreeGrafter"/>
</dbReference>
<dbReference type="GO" id="GO:0004888">
    <property type="term" value="F:transmembrane signaling receptor activity"/>
    <property type="evidence" value="ECO:0007669"/>
    <property type="project" value="TreeGrafter"/>
</dbReference>
<keyword evidence="5" id="KW-1185">Reference proteome</keyword>
<dbReference type="PANTHER" id="PTHR10570:SF8">
    <property type="entry name" value="T-CELL SURFACE GLYCOPROTEIN CD3 GAMMA CHAIN"/>
    <property type="match status" value="1"/>
</dbReference>
<feature type="transmembrane region" description="Helical" evidence="2">
    <location>
        <begin position="111"/>
        <end position="133"/>
    </location>
</feature>
<keyword evidence="3" id="KW-0732">Signal</keyword>
<feature type="region of interest" description="Disordered" evidence="1">
    <location>
        <begin position="138"/>
        <end position="180"/>
    </location>
</feature>
<feature type="chain" id="PRO_5034206528" evidence="3">
    <location>
        <begin position="37"/>
        <end position="180"/>
    </location>
</feature>
<proteinExistence type="predicted"/>
<organism evidence="4 5">
    <name type="scientific">Oryzias sinensis</name>
    <name type="common">Chinese medaka</name>
    <dbReference type="NCBI Taxonomy" id="183150"/>
    <lineage>
        <taxon>Eukaryota</taxon>
        <taxon>Metazoa</taxon>
        <taxon>Chordata</taxon>
        <taxon>Craniata</taxon>
        <taxon>Vertebrata</taxon>
        <taxon>Euteleostomi</taxon>
        <taxon>Actinopterygii</taxon>
        <taxon>Neopterygii</taxon>
        <taxon>Teleostei</taxon>
        <taxon>Neoteleostei</taxon>
        <taxon>Acanthomorphata</taxon>
        <taxon>Ovalentaria</taxon>
        <taxon>Atherinomorphae</taxon>
        <taxon>Beloniformes</taxon>
        <taxon>Adrianichthyidae</taxon>
        <taxon>Oryziinae</taxon>
        <taxon>Oryzias</taxon>
    </lineage>
</organism>
<evidence type="ECO:0000313" key="4">
    <source>
        <dbReference type="Ensembl" id="ENSOSIP00000004544.1"/>
    </source>
</evidence>
<evidence type="ECO:0000313" key="5">
    <source>
        <dbReference type="Proteomes" id="UP000694383"/>
    </source>
</evidence>
<reference evidence="4" key="2">
    <citation type="submission" date="2025-09" db="UniProtKB">
        <authorList>
            <consortium name="Ensembl"/>
        </authorList>
    </citation>
    <scope>IDENTIFICATION</scope>
</reference>
<evidence type="ECO:0000256" key="2">
    <source>
        <dbReference type="SAM" id="Phobius"/>
    </source>
</evidence>
<dbReference type="Ensembl" id="ENSOSIT00000004858.1">
    <property type="protein sequence ID" value="ENSOSIP00000004544.1"/>
    <property type="gene ID" value="ENSOSIG00000003094.1"/>
</dbReference>
<evidence type="ECO:0000256" key="3">
    <source>
        <dbReference type="SAM" id="SignalP"/>
    </source>
</evidence>
<name>A0A8C8DGY4_9TELE</name>
<sequence length="180" mass="20540">MFIFQPWQKFDRQMKMRFRLLLLQTLAAFLFCQTGSTDIKVEEYTNSVKLSCPGGKFEDRNGNISDSLVLPYKDENTGKYFCVKEGDSPESHIFVKFRTCDNCVEFDMTSIVSILVGNLVATTGIGVAVYLVASQTRTSRGPSKKKRSDKQQLVPNDVSDEQYQSLNHRTPDVYDKIRNK</sequence>
<dbReference type="GO" id="GO:0007166">
    <property type="term" value="P:cell surface receptor signaling pathway"/>
    <property type="evidence" value="ECO:0007669"/>
    <property type="project" value="TreeGrafter"/>
</dbReference>
<keyword evidence="2" id="KW-0472">Membrane</keyword>
<keyword evidence="2" id="KW-1133">Transmembrane helix</keyword>
<dbReference type="InterPro" id="IPR015484">
    <property type="entry name" value="CD3_esu/gsu/dsu"/>
</dbReference>
<dbReference type="Pfam" id="PF16681">
    <property type="entry name" value="Ig_5"/>
    <property type="match status" value="1"/>
</dbReference>
<dbReference type="GO" id="GO:0045059">
    <property type="term" value="P:positive thymic T cell selection"/>
    <property type="evidence" value="ECO:0007669"/>
    <property type="project" value="TreeGrafter"/>
</dbReference>
<accession>A0A8C8DGY4</accession>